<dbReference type="VEuPathDB" id="VectorBase:LLOJ005166"/>
<dbReference type="Gene3D" id="3.30.710.10">
    <property type="entry name" value="Potassium Channel Kv1.1, Chain A"/>
    <property type="match status" value="1"/>
</dbReference>
<dbReference type="InterPro" id="IPR011333">
    <property type="entry name" value="SKP1/BTB/POZ_sf"/>
</dbReference>
<organism evidence="3 4">
    <name type="scientific">Lutzomyia longipalpis</name>
    <name type="common">Sand fly</name>
    <dbReference type="NCBI Taxonomy" id="7200"/>
    <lineage>
        <taxon>Eukaryota</taxon>
        <taxon>Metazoa</taxon>
        <taxon>Ecdysozoa</taxon>
        <taxon>Arthropoda</taxon>
        <taxon>Hexapoda</taxon>
        <taxon>Insecta</taxon>
        <taxon>Pterygota</taxon>
        <taxon>Neoptera</taxon>
        <taxon>Endopterygota</taxon>
        <taxon>Diptera</taxon>
        <taxon>Nematocera</taxon>
        <taxon>Psychodoidea</taxon>
        <taxon>Psychodidae</taxon>
        <taxon>Lutzomyia</taxon>
        <taxon>Lutzomyia</taxon>
    </lineage>
</organism>
<reference evidence="2" key="2">
    <citation type="journal article" date="2020" name="BMC">
        <title>Leishmania infection induces a limited differential gene expression in the sand fly midgut.</title>
        <authorList>
            <person name="Coutinho-Abreu I.V."/>
            <person name="Serafim T.D."/>
            <person name="Meneses C."/>
            <person name="Kamhawi S."/>
            <person name="Oliveira F."/>
            <person name="Valenzuela J.G."/>
        </authorList>
    </citation>
    <scope>NUCLEOTIDE SEQUENCE</scope>
    <source>
        <strain evidence="2">Jacobina</strain>
        <tissue evidence="2">Midgut</tissue>
    </source>
</reference>
<evidence type="ECO:0000313" key="3">
    <source>
        <dbReference type="EnsemblMetazoa" id="LLOJ005166-PA"/>
    </source>
</evidence>
<evidence type="ECO:0000313" key="2">
    <source>
        <dbReference type="EMBL" id="MBC1177740.1"/>
    </source>
</evidence>
<reference evidence="3" key="3">
    <citation type="submission" date="2020-05" db="UniProtKB">
        <authorList>
            <consortium name="EnsemblMetazoa"/>
        </authorList>
    </citation>
    <scope>IDENTIFICATION</scope>
    <source>
        <strain evidence="3">Jacobina</strain>
    </source>
</reference>
<dbReference type="EnsemblMetazoa" id="LLOJ005166-RA">
    <property type="protein sequence ID" value="LLOJ005166-PA"/>
    <property type="gene ID" value="LLOJ005166"/>
</dbReference>
<evidence type="ECO:0000313" key="4">
    <source>
        <dbReference type="Proteomes" id="UP000092461"/>
    </source>
</evidence>
<dbReference type="InterPro" id="IPR011705">
    <property type="entry name" value="BACK"/>
</dbReference>
<dbReference type="Gene3D" id="1.25.40.420">
    <property type="match status" value="1"/>
</dbReference>
<dbReference type="PANTHER" id="PTHR45774">
    <property type="entry name" value="BTB/POZ DOMAIN-CONTAINING"/>
    <property type="match status" value="1"/>
</dbReference>
<dbReference type="EMBL" id="AJWK01016474">
    <property type="status" value="NOT_ANNOTATED_CDS"/>
    <property type="molecule type" value="Genomic_DNA"/>
</dbReference>
<dbReference type="PROSITE" id="PS50097">
    <property type="entry name" value="BTB"/>
    <property type="match status" value="1"/>
</dbReference>
<dbReference type="AlphaFoldDB" id="A0A1B0CKM9"/>
<accession>A0A1B0CKM9</accession>
<dbReference type="VEuPathDB" id="VectorBase:LLONM1_006967"/>
<dbReference type="GO" id="GO:0005829">
    <property type="term" value="C:cytosol"/>
    <property type="evidence" value="ECO:0007669"/>
    <property type="project" value="TreeGrafter"/>
</dbReference>
<dbReference type="GO" id="GO:0016853">
    <property type="term" value="F:isomerase activity"/>
    <property type="evidence" value="ECO:0007669"/>
    <property type="project" value="UniProtKB-KW"/>
</dbReference>
<dbReference type="SMART" id="SM00225">
    <property type="entry name" value="BTB"/>
    <property type="match status" value="1"/>
</dbReference>
<proteinExistence type="predicted"/>
<dbReference type="EMBL" id="GITU01009037">
    <property type="protein sequence ID" value="MBC1177740.1"/>
    <property type="molecule type" value="Transcribed_RNA"/>
</dbReference>
<evidence type="ECO:0000259" key="1">
    <source>
        <dbReference type="PROSITE" id="PS50097"/>
    </source>
</evidence>
<name>A0A1B0CKM9_LUTLO</name>
<reference evidence="4" key="1">
    <citation type="submission" date="2012-05" db="EMBL/GenBank/DDBJ databases">
        <title>Whole Genome Assembly of Lutzomyia longipalpis.</title>
        <authorList>
            <person name="Richards S."/>
            <person name="Qu C."/>
            <person name="Dillon R."/>
            <person name="Worley K."/>
            <person name="Scherer S."/>
            <person name="Batterton M."/>
            <person name="Taylor A."/>
            <person name="Hawes A."/>
            <person name="Hernandez B."/>
            <person name="Kovar C."/>
            <person name="Mandapat C."/>
            <person name="Pham C."/>
            <person name="Qu C."/>
            <person name="Jing C."/>
            <person name="Bess C."/>
            <person name="Bandaranaike D."/>
            <person name="Ngo D."/>
            <person name="Ongeri F."/>
            <person name="Arias F."/>
            <person name="Lara F."/>
            <person name="Weissenberger G."/>
            <person name="Kamau G."/>
            <person name="Han H."/>
            <person name="Shen H."/>
            <person name="Dinh H."/>
            <person name="Khalil I."/>
            <person name="Jones J."/>
            <person name="Shafer J."/>
            <person name="Jayaseelan J."/>
            <person name="Quiroz J."/>
            <person name="Blankenburg K."/>
            <person name="Nguyen L."/>
            <person name="Jackson L."/>
            <person name="Francisco L."/>
            <person name="Tang L.-Y."/>
            <person name="Pu L.-L."/>
            <person name="Perales L."/>
            <person name="Lorensuhewa L."/>
            <person name="Munidasa M."/>
            <person name="Coyle M."/>
            <person name="Taylor M."/>
            <person name="Puazo M."/>
            <person name="Firestine M."/>
            <person name="Scheel M."/>
            <person name="Javaid M."/>
            <person name="Wang M."/>
            <person name="Li M."/>
            <person name="Tabassum N."/>
            <person name="Saada N."/>
            <person name="Osuji N."/>
            <person name="Aqrawi P."/>
            <person name="Fu Q."/>
            <person name="Thornton R."/>
            <person name="Raj R."/>
            <person name="Goodspeed R."/>
            <person name="Mata R."/>
            <person name="Najjar R."/>
            <person name="Gubbala S."/>
            <person name="Lee S."/>
            <person name="Denson S."/>
            <person name="Patil S."/>
            <person name="Macmil S."/>
            <person name="Qi S."/>
            <person name="Matskevitch T."/>
            <person name="Palculict T."/>
            <person name="Mathew T."/>
            <person name="Vee V."/>
            <person name="Velamala V."/>
            <person name="Korchina V."/>
            <person name="Cai W."/>
            <person name="Liu W."/>
            <person name="Dai W."/>
            <person name="Zou X."/>
            <person name="Zhu Y."/>
            <person name="Zhang Y."/>
            <person name="Wu Y.-Q."/>
            <person name="Xin Y."/>
            <person name="Nazarath L."/>
            <person name="Kovar C."/>
            <person name="Han Y."/>
            <person name="Muzny D."/>
            <person name="Gibbs R."/>
        </authorList>
    </citation>
    <scope>NUCLEOTIDE SEQUENCE [LARGE SCALE GENOMIC DNA]</scope>
    <source>
        <strain evidence="4">Jacobina</strain>
    </source>
</reference>
<keyword evidence="2" id="KW-0413">Isomerase</keyword>
<dbReference type="Pfam" id="PF00651">
    <property type="entry name" value="BTB"/>
    <property type="match status" value="1"/>
</dbReference>
<sequence length="440" mass="50323">MVSFVKNFVQKTSKKNCKRCYSTMTNWRDEFATPGERLASLKGKSILSDMTFIVGPDETHIPGHRFVLSLVSPTFESCDKEIRIADFQVGVFMEFLDYIYSGEVTLSDGTVLEILKLAHRYSINFLVRDCVNFLRRNIKVANVLLCLELGINLDVKDLTFECLDVIADFTLAVMQQEAFLAITRETLRHILELEITICTEYEIFQGAMRWAEAECNRRNIESNNENKREVLGDLMDLIRFTAIESDYEDELCNMMQQFSAKATTKTRSLSSALPTFFDYGHVKLTILTPLDRIHLTPETVRDCSLELRSNQVLSIFGFGVIVETGVELTGHAEMSYFYDGVWVDLKKEVNVSVGCRWKFGAKHEIVFLLLKEKLTMALSNYIYRIILHNQAASLTQVLGDKFNETMPIISSSEGEDGTIIFDRHDGNYIPMILVQQQKFT</sequence>
<dbReference type="Pfam" id="PF07707">
    <property type="entry name" value="BACK"/>
    <property type="match status" value="1"/>
</dbReference>
<dbReference type="InterPro" id="IPR000210">
    <property type="entry name" value="BTB/POZ_dom"/>
</dbReference>
<feature type="domain" description="BTB" evidence="1">
    <location>
        <begin position="48"/>
        <end position="108"/>
    </location>
</feature>
<keyword evidence="4" id="KW-1185">Reference proteome</keyword>
<dbReference type="GO" id="GO:0022008">
    <property type="term" value="P:neurogenesis"/>
    <property type="evidence" value="ECO:0007669"/>
    <property type="project" value="TreeGrafter"/>
</dbReference>
<dbReference type="SUPFAM" id="SSF54695">
    <property type="entry name" value="POZ domain"/>
    <property type="match status" value="1"/>
</dbReference>
<protein>
    <submittedName>
        <fullName evidence="2">Putative topoisomerase top1-interacting protein btbd1</fullName>
    </submittedName>
</protein>
<dbReference type="PANTHER" id="PTHR45774:SF4">
    <property type="entry name" value="AXUNDEAD, ISOFORM F"/>
    <property type="match status" value="1"/>
</dbReference>
<dbReference type="SMART" id="SM00875">
    <property type="entry name" value="BACK"/>
    <property type="match status" value="1"/>
</dbReference>
<dbReference type="Proteomes" id="UP000092461">
    <property type="component" value="Unassembled WGS sequence"/>
</dbReference>